<evidence type="ECO:0000256" key="1">
    <source>
        <dbReference type="ARBA" id="ARBA00022723"/>
    </source>
</evidence>
<reference evidence="4 5" key="1">
    <citation type="submission" date="2023-02" db="EMBL/GenBank/DDBJ databases">
        <title>A bacterium isolated from plastisphere.</title>
        <authorList>
            <person name="Sun Y."/>
        </authorList>
    </citation>
    <scope>NUCLEOTIDE SEQUENCE [LARGE SCALE GENOMIC DNA]</scope>
    <source>
        <strain evidence="5">a-1</strain>
    </source>
</reference>
<dbReference type="RefSeq" id="WP_214703154.1">
    <property type="nucleotide sequence ID" value="NZ_CP118099.1"/>
</dbReference>
<dbReference type="Pfam" id="PF01522">
    <property type="entry name" value="Polysacc_deac_1"/>
    <property type="match status" value="1"/>
</dbReference>
<accession>A0ABY7WYL2</accession>
<feature type="domain" description="NodB homology" evidence="3">
    <location>
        <begin position="257"/>
        <end position="434"/>
    </location>
</feature>
<proteinExistence type="predicted"/>
<keyword evidence="5" id="KW-1185">Reference proteome</keyword>
<evidence type="ECO:0000259" key="3">
    <source>
        <dbReference type="PROSITE" id="PS51677"/>
    </source>
</evidence>
<gene>
    <name evidence="4" type="ORF">PTI97_12220</name>
</gene>
<dbReference type="InterPro" id="IPR002509">
    <property type="entry name" value="NODB_dom"/>
</dbReference>
<protein>
    <submittedName>
        <fullName evidence="4">Polysaccharide deacetylase family protein</fullName>
    </submittedName>
</protein>
<evidence type="ECO:0000313" key="4">
    <source>
        <dbReference type="EMBL" id="WDH75583.1"/>
    </source>
</evidence>
<evidence type="ECO:0000313" key="5">
    <source>
        <dbReference type="Proteomes" id="UP001213680"/>
    </source>
</evidence>
<dbReference type="InterPro" id="IPR011330">
    <property type="entry name" value="Glyco_hydro/deAcase_b/a-brl"/>
</dbReference>
<dbReference type="EMBL" id="CP118099">
    <property type="protein sequence ID" value="WDH75583.1"/>
    <property type="molecule type" value="Genomic_DNA"/>
</dbReference>
<evidence type="ECO:0000256" key="2">
    <source>
        <dbReference type="ARBA" id="ARBA00022801"/>
    </source>
</evidence>
<dbReference type="Gene3D" id="3.20.20.370">
    <property type="entry name" value="Glycoside hydrolase/deacetylase"/>
    <property type="match status" value="1"/>
</dbReference>
<dbReference type="SUPFAM" id="SSF88713">
    <property type="entry name" value="Glycoside hydrolase/deacetylase"/>
    <property type="match status" value="1"/>
</dbReference>
<keyword evidence="2" id="KW-0378">Hydrolase</keyword>
<dbReference type="Gene3D" id="3.90.640.20">
    <property type="entry name" value="Heat-shock cognate protein, ATPase"/>
    <property type="match status" value="1"/>
</dbReference>
<dbReference type="PROSITE" id="PS51677">
    <property type="entry name" value="NODB"/>
    <property type="match status" value="1"/>
</dbReference>
<dbReference type="Pfam" id="PF11738">
    <property type="entry name" value="DUF3298"/>
    <property type="match status" value="1"/>
</dbReference>
<dbReference type="Proteomes" id="UP001213680">
    <property type="component" value="Chromosome"/>
</dbReference>
<sequence>MKRHMLVILMLLIGMGTWYYITGSAPTIKKVPTPSFTGQYPGLHLTVESEQAKAYTTAISLPRTDYEVLNDELDAFILEKKEAFQHNLTPNHGQKGHLNIQTDTYQTNQTEYTLVAHTYAFTGGANGQTNVDVFRLNLSDGTFIEWDDVLRDDQHALEWFQSSVITQLQNQEYVFEDQLREAIKHPKSTKWILTSSGLVVMFDEYEVAAGAAGVVEVHIPMKEVEPFLLSKLNASAAQEEDSPIMSPSNKPLEPNGKYVALTFDDGPHPVVTPNILEALEKYQARATFFMLGSQMEFYPDVAKQVALSGHELANHTEHHPDLTQLSEKGIEVELKQVDERIERLTGGRSALVRPPYGAKNEMIEQILKTREQTLALWTVDSLDWSHRNADQMYRLIMDNVHPNAVVLMHDIHESTAEGLPKVLDALKREGYTFVTMSELLTLE</sequence>
<dbReference type="InterPro" id="IPR050248">
    <property type="entry name" value="Polysacc_deacetylase_ArnD"/>
</dbReference>
<dbReference type="PANTHER" id="PTHR10587">
    <property type="entry name" value="GLYCOSYL TRANSFERASE-RELATED"/>
    <property type="match status" value="1"/>
</dbReference>
<dbReference type="InterPro" id="IPR037126">
    <property type="entry name" value="PdaC/RsiV-like_sf"/>
</dbReference>
<organism evidence="4 5">
    <name type="scientific">Exiguobacterium marinum</name>
    <dbReference type="NCBI Taxonomy" id="273528"/>
    <lineage>
        <taxon>Bacteria</taxon>
        <taxon>Bacillati</taxon>
        <taxon>Bacillota</taxon>
        <taxon>Bacilli</taxon>
        <taxon>Bacillales</taxon>
        <taxon>Bacillales Family XII. Incertae Sedis</taxon>
        <taxon>Exiguobacterium</taxon>
    </lineage>
</organism>
<dbReference type="InterPro" id="IPR021729">
    <property type="entry name" value="DUF3298"/>
</dbReference>
<name>A0ABY7WYL2_9BACL</name>
<dbReference type="PANTHER" id="PTHR10587:SF133">
    <property type="entry name" value="CHITIN DEACETYLASE 1-RELATED"/>
    <property type="match status" value="1"/>
</dbReference>
<keyword evidence="1" id="KW-0479">Metal-binding</keyword>